<dbReference type="InterPro" id="IPR036433">
    <property type="entry name" value="EF1B_G_C_sf"/>
</dbReference>
<sequence>VPEEVTDAADYESFDWSPADYKDPKTRAEIEDCFAWEGPALPRECYDGKTFK</sequence>
<evidence type="ECO:0000259" key="2">
    <source>
        <dbReference type="PROSITE" id="PS50040"/>
    </source>
</evidence>
<dbReference type="Proteomes" id="UP001149813">
    <property type="component" value="Unassembled WGS sequence"/>
</dbReference>
<dbReference type="SUPFAM" id="SSF89942">
    <property type="entry name" value="eEF1-gamma domain"/>
    <property type="match status" value="1"/>
</dbReference>
<protein>
    <recommendedName>
        <fullName evidence="2">EF-1-gamma C-terminal domain-containing protein</fullName>
    </recommendedName>
</protein>
<evidence type="ECO:0000313" key="4">
    <source>
        <dbReference type="Proteomes" id="UP001149813"/>
    </source>
</evidence>
<dbReference type="EMBL" id="JANBOJ010000349">
    <property type="protein sequence ID" value="KAJ1719729.1"/>
    <property type="molecule type" value="Genomic_DNA"/>
</dbReference>
<keyword evidence="1" id="KW-0648">Protein biosynthesis</keyword>
<dbReference type="InterPro" id="IPR001662">
    <property type="entry name" value="EF1B_G_C"/>
</dbReference>
<evidence type="ECO:0000256" key="1">
    <source>
        <dbReference type="PROSITE-ProRule" id="PRU00519"/>
    </source>
</evidence>
<name>A0A9W7XS82_9FUNG</name>
<gene>
    <name evidence="3" type="ORF">LPJ53_005553</name>
</gene>
<keyword evidence="4" id="KW-1185">Reference proteome</keyword>
<accession>A0A9W7XS82</accession>
<dbReference type="GO" id="GO:0003746">
    <property type="term" value="F:translation elongation factor activity"/>
    <property type="evidence" value="ECO:0007669"/>
    <property type="project" value="UniProtKB-UniRule"/>
</dbReference>
<reference evidence="3" key="1">
    <citation type="submission" date="2022-07" db="EMBL/GenBank/DDBJ databases">
        <title>Phylogenomic reconstructions and comparative analyses of Kickxellomycotina fungi.</title>
        <authorList>
            <person name="Reynolds N.K."/>
            <person name="Stajich J.E."/>
            <person name="Barry K."/>
            <person name="Grigoriev I.V."/>
            <person name="Crous P."/>
            <person name="Smith M.E."/>
        </authorList>
    </citation>
    <scope>NUCLEOTIDE SEQUENCE</scope>
    <source>
        <strain evidence="3">NBRC 32514</strain>
    </source>
</reference>
<feature type="non-terminal residue" evidence="3">
    <location>
        <position position="1"/>
    </location>
</feature>
<dbReference type="OrthoDB" id="249703at2759"/>
<dbReference type="PROSITE" id="PS50040">
    <property type="entry name" value="EF1G_C"/>
    <property type="match status" value="1"/>
</dbReference>
<evidence type="ECO:0000313" key="3">
    <source>
        <dbReference type="EMBL" id="KAJ1719729.1"/>
    </source>
</evidence>
<comment type="caution">
    <text evidence="3">The sequence shown here is derived from an EMBL/GenBank/DDBJ whole genome shotgun (WGS) entry which is preliminary data.</text>
</comment>
<dbReference type="Gene3D" id="3.30.70.1010">
    <property type="entry name" value="Translation elongation factor EF1B, gamma chain, conserved domain"/>
    <property type="match status" value="1"/>
</dbReference>
<proteinExistence type="predicted"/>
<feature type="domain" description="EF-1-gamma C-terminal" evidence="2">
    <location>
        <begin position="1"/>
        <end position="52"/>
    </location>
</feature>
<organism evidence="3 4">
    <name type="scientific">Coemansia erecta</name>
    <dbReference type="NCBI Taxonomy" id="147472"/>
    <lineage>
        <taxon>Eukaryota</taxon>
        <taxon>Fungi</taxon>
        <taxon>Fungi incertae sedis</taxon>
        <taxon>Zoopagomycota</taxon>
        <taxon>Kickxellomycotina</taxon>
        <taxon>Kickxellomycetes</taxon>
        <taxon>Kickxellales</taxon>
        <taxon>Kickxellaceae</taxon>
        <taxon>Coemansia</taxon>
    </lineage>
</organism>
<dbReference type="AlphaFoldDB" id="A0A9W7XS82"/>
<keyword evidence="1" id="KW-0251">Elongation factor</keyword>